<dbReference type="STRING" id="885580.ENSFDAP00000006009"/>
<dbReference type="EMBL" id="KN123184">
    <property type="protein sequence ID" value="KFO26449.1"/>
    <property type="molecule type" value="Genomic_DNA"/>
</dbReference>
<sequence>MAIKLKVKVTSGTGMESKDWGTGVPGSAVEVAVAGVERVSVKGWKLPGARWPVAEAVPEDGPVQPPPRGMESLCTAREEGERRGRGAPSFLAPAPEEPRPPRLQVVGTAPARGGRSASDFRELMSQRKFEEIKKANQAAARKLVEEHFSSSEEEGDEEFEGKQGKIIANTFTTYATQTDGDTRELERTKQYVNEAFQAGAMTCLICIASVKRNQAEVVNLVQGKITTADVNEKNLLSCCKNQCPKEELQCNKVRENQVSIECDTTCKEMKRKASEIKEAEAKAALEEEKRRQQVIEQSNLCFLMSEALGFIVDFVQTYMSNTNEKLFNSNLN</sequence>
<dbReference type="AlphaFoldDB" id="A0A091D2W8"/>
<dbReference type="Proteomes" id="UP000028990">
    <property type="component" value="Unassembled WGS sequence"/>
</dbReference>
<evidence type="ECO:0000313" key="3">
    <source>
        <dbReference type="EMBL" id="KFO26449.1"/>
    </source>
</evidence>
<feature type="coiled-coil region" evidence="1">
    <location>
        <begin position="269"/>
        <end position="296"/>
    </location>
</feature>
<organism evidence="3 4">
    <name type="scientific">Fukomys damarensis</name>
    <name type="common">Damaraland mole rat</name>
    <name type="synonym">Cryptomys damarensis</name>
    <dbReference type="NCBI Taxonomy" id="885580"/>
    <lineage>
        <taxon>Eukaryota</taxon>
        <taxon>Metazoa</taxon>
        <taxon>Chordata</taxon>
        <taxon>Craniata</taxon>
        <taxon>Vertebrata</taxon>
        <taxon>Euteleostomi</taxon>
        <taxon>Mammalia</taxon>
        <taxon>Eutheria</taxon>
        <taxon>Euarchontoglires</taxon>
        <taxon>Glires</taxon>
        <taxon>Rodentia</taxon>
        <taxon>Hystricomorpha</taxon>
        <taxon>Bathyergidae</taxon>
        <taxon>Fukomys</taxon>
    </lineage>
</organism>
<evidence type="ECO:0000313" key="4">
    <source>
        <dbReference type="Proteomes" id="UP000028990"/>
    </source>
</evidence>
<protein>
    <submittedName>
        <fullName evidence="3">NF-X1-type zinc finger protein NFXL1</fullName>
    </submittedName>
</protein>
<gene>
    <name evidence="3" type="ORF">H920_12125</name>
</gene>
<accession>A0A091D2W8</accession>
<keyword evidence="4" id="KW-1185">Reference proteome</keyword>
<proteinExistence type="predicted"/>
<reference evidence="3 4" key="1">
    <citation type="submission" date="2013-11" db="EMBL/GenBank/DDBJ databases">
        <title>The Damaraland mole rat (Fukomys damarensis) genome and evolution of African mole rats.</title>
        <authorList>
            <person name="Gladyshev V.N."/>
            <person name="Fang X."/>
        </authorList>
    </citation>
    <scope>NUCLEOTIDE SEQUENCE [LARGE SCALE GENOMIC DNA]</scope>
    <source>
        <tissue evidence="3">Liver</tissue>
    </source>
</reference>
<name>A0A091D2W8_FUKDA</name>
<evidence type="ECO:0000256" key="1">
    <source>
        <dbReference type="SAM" id="Coils"/>
    </source>
</evidence>
<evidence type="ECO:0000256" key="2">
    <source>
        <dbReference type="SAM" id="MobiDB-lite"/>
    </source>
</evidence>
<feature type="region of interest" description="Disordered" evidence="2">
    <location>
        <begin position="76"/>
        <end position="117"/>
    </location>
</feature>
<keyword evidence="1" id="KW-0175">Coiled coil</keyword>